<dbReference type="Proteomes" id="UP000199249">
    <property type="component" value="Unassembled WGS sequence"/>
</dbReference>
<protein>
    <submittedName>
        <fullName evidence="2">Pimeloyl-ACP methyl ester carboxylesterase</fullName>
    </submittedName>
</protein>
<sequence length="318" mass="33895">MKHLKTTAYSVLALSGATLAGLVLFTHRTARRVRAALPPSGSFVDLPGGRLHVREQGSGPVLLLVHGLGGQMGQFNYSVVEQLAANFRVVVVDRPGSGYSQRPASADLISQANALAALIDKLELGRPLVVGHSLGGAVVLALALHHPDKVAELILVAPLSALPETVPAIFQRLLIPSRWKRQVVAWTVATPLSIRRSPLVMKALFGPETPPHDYATKAGGMLSLQPAQFLATVADLEALPTYLPTLTARLTELRLPVRVLYGRHDAVLDWRTNGQALVESIPGATLQLIEGGHMLPITQPNLVARFISGDAVGELVGE</sequence>
<dbReference type="PRINTS" id="PR00111">
    <property type="entry name" value="ABHYDROLASE"/>
</dbReference>
<name>A0A1H3B906_9BACT</name>
<dbReference type="PANTHER" id="PTHR43798">
    <property type="entry name" value="MONOACYLGLYCEROL LIPASE"/>
    <property type="match status" value="1"/>
</dbReference>
<dbReference type="InterPro" id="IPR000073">
    <property type="entry name" value="AB_hydrolase_1"/>
</dbReference>
<keyword evidence="3" id="KW-1185">Reference proteome</keyword>
<proteinExistence type="predicted"/>
<dbReference type="OrthoDB" id="9780932at2"/>
<dbReference type="STRING" id="651662.SAMN04488069_101201"/>
<accession>A0A1H3B906</accession>
<dbReference type="EMBL" id="FNOV01000001">
    <property type="protein sequence ID" value="SDX38417.1"/>
    <property type="molecule type" value="Genomic_DNA"/>
</dbReference>
<organism evidence="2 3">
    <name type="scientific">Hymenobacter psychrophilus</name>
    <dbReference type="NCBI Taxonomy" id="651662"/>
    <lineage>
        <taxon>Bacteria</taxon>
        <taxon>Pseudomonadati</taxon>
        <taxon>Bacteroidota</taxon>
        <taxon>Cytophagia</taxon>
        <taxon>Cytophagales</taxon>
        <taxon>Hymenobacteraceae</taxon>
        <taxon>Hymenobacter</taxon>
    </lineage>
</organism>
<dbReference type="AlphaFoldDB" id="A0A1H3B906"/>
<reference evidence="3" key="1">
    <citation type="submission" date="2016-10" db="EMBL/GenBank/DDBJ databases">
        <authorList>
            <person name="Varghese N."/>
            <person name="Submissions S."/>
        </authorList>
    </citation>
    <scope>NUCLEOTIDE SEQUENCE [LARGE SCALE GENOMIC DNA]</scope>
    <source>
        <strain evidence="3">CGMCC 1.8975</strain>
    </source>
</reference>
<evidence type="ECO:0000313" key="3">
    <source>
        <dbReference type="Proteomes" id="UP000199249"/>
    </source>
</evidence>
<dbReference type="InterPro" id="IPR029058">
    <property type="entry name" value="AB_hydrolase_fold"/>
</dbReference>
<dbReference type="Gene3D" id="3.40.50.1820">
    <property type="entry name" value="alpha/beta hydrolase"/>
    <property type="match status" value="1"/>
</dbReference>
<evidence type="ECO:0000313" key="2">
    <source>
        <dbReference type="EMBL" id="SDX38417.1"/>
    </source>
</evidence>
<dbReference type="Pfam" id="PF00561">
    <property type="entry name" value="Abhydrolase_1"/>
    <property type="match status" value="1"/>
</dbReference>
<dbReference type="InterPro" id="IPR050266">
    <property type="entry name" value="AB_hydrolase_sf"/>
</dbReference>
<dbReference type="RefSeq" id="WP_092736968.1">
    <property type="nucleotide sequence ID" value="NZ_FNOV01000001.1"/>
</dbReference>
<feature type="domain" description="AB hydrolase-1" evidence="1">
    <location>
        <begin position="60"/>
        <end position="298"/>
    </location>
</feature>
<evidence type="ECO:0000259" key="1">
    <source>
        <dbReference type="Pfam" id="PF00561"/>
    </source>
</evidence>
<dbReference type="SUPFAM" id="SSF53474">
    <property type="entry name" value="alpha/beta-Hydrolases"/>
    <property type="match status" value="1"/>
</dbReference>
<gene>
    <name evidence="2" type="ORF">SAMN04488069_101201</name>
</gene>